<name>A0ABX0K5R5_9PROT</name>
<dbReference type="PROSITE" id="PS50928">
    <property type="entry name" value="ABC_TM1"/>
    <property type="match status" value="1"/>
</dbReference>
<evidence type="ECO:0000256" key="3">
    <source>
        <dbReference type="ARBA" id="ARBA00022989"/>
    </source>
</evidence>
<feature type="transmembrane region" description="Helical" evidence="5">
    <location>
        <begin position="488"/>
        <end position="510"/>
    </location>
</feature>
<dbReference type="InterPro" id="IPR035906">
    <property type="entry name" value="MetI-like_sf"/>
</dbReference>
<comment type="subcellular location">
    <subcellularLocation>
        <location evidence="1 5">Cell membrane</location>
        <topology evidence="1 5">Multi-pass membrane protein</topology>
    </subcellularLocation>
</comment>
<evidence type="ECO:0000256" key="2">
    <source>
        <dbReference type="ARBA" id="ARBA00022692"/>
    </source>
</evidence>
<feature type="transmembrane region" description="Helical" evidence="5">
    <location>
        <begin position="27"/>
        <end position="49"/>
    </location>
</feature>
<proteinExistence type="inferred from homology"/>
<dbReference type="InterPro" id="IPR000515">
    <property type="entry name" value="MetI-like"/>
</dbReference>
<dbReference type="EMBL" id="WOSW01000004">
    <property type="protein sequence ID" value="NHO31719.1"/>
    <property type="molecule type" value="Genomic_DNA"/>
</dbReference>
<evidence type="ECO:0000313" key="8">
    <source>
        <dbReference type="Proteomes" id="UP000615326"/>
    </source>
</evidence>
<evidence type="ECO:0000256" key="5">
    <source>
        <dbReference type="RuleBase" id="RU363032"/>
    </source>
</evidence>
<evidence type="ECO:0000313" key="7">
    <source>
        <dbReference type="EMBL" id="NHO31719.1"/>
    </source>
</evidence>
<protein>
    <submittedName>
        <fullName evidence="7">ABC transporter permease subunit</fullName>
    </submittedName>
</protein>
<dbReference type="Proteomes" id="UP000615326">
    <property type="component" value="Unassembled WGS sequence"/>
</dbReference>
<dbReference type="RefSeq" id="WP_173576325.1">
    <property type="nucleotide sequence ID" value="NZ_WOSW01000004.1"/>
</dbReference>
<keyword evidence="2 5" id="KW-0812">Transmembrane</keyword>
<feature type="transmembrane region" description="Helical" evidence="5">
    <location>
        <begin position="76"/>
        <end position="96"/>
    </location>
</feature>
<comment type="caution">
    <text evidence="7">The sequence shown here is derived from an EMBL/GenBank/DDBJ whole genome shotgun (WGS) entry which is preliminary data.</text>
</comment>
<feature type="transmembrane region" description="Helical" evidence="5">
    <location>
        <begin position="551"/>
        <end position="570"/>
    </location>
</feature>
<dbReference type="PANTHER" id="PTHR42744">
    <property type="entry name" value="BINDING-PROTEIN-DEPENDENT TRANSPORT SYSTEMS INNER MEMBRANE COMPONENT"/>
    <property type="match status" value="1"/>
</dbReference>
<dbReference type="Gene3D" id="1.10.3720.10">
    <property type="entry name" value="MetI-like"/>
    <property type="match status" value="2"/>
</dbReference>
<keyword evidence="4 5" id="KW-0472">Membrane</keyword>
<evidence type="ECO:0000256" key="1">
    <source>
        <dbReference type="ARBA" id="ARBA00004651"/>
    </source>
</evidence>
<keyword evidence="3 5" id="KW-1133">Transmembrane helix</keyword>
<accession>A0ABX0K5R5</accession>
<feature type="transmembrane region" description="Helical" evidence="5">
    <location>
        <begin position="341"/>
        <end position="363"/>
    </location>
</feature>
<feature type="transmembrane region" description="Helical" evidence="5">
    <location>
        <begin position="116"/>
        <end position="133"/>
    </location>
</feature>
<feature type="domain" description="ABC transmembrane type-1" evidence="6">
    <location>
        <begin position="379"/>
        <end position="574"/>
    </location>
</feature>
<feature type="transmembrane region" description="Helical" evidence="5">
    <location>
        <begin position="458"/>
        <end position="476"/>
    </location>
</feature>
<gene>
    <name evidence="7" type="ORF">GOB84_03930</name>
</gene>
<reference evidence="7 8" key="1">
    <citation type="journal article" date="2020" name="Int. J. Syst. Evol. Microbiol.">
        <title>Novel acetic acid bacteria from cider fermentations: Acetobacter conturbans sp. nov. and Acetobacter fallax sp. nov.</title>
        <authorList>
            <person name="Sombolestani A.S."/>
            <person name="Cleenwerck I."/>
            <person name="Cnockaert M."/>
            <person name="Borremans W."/>
            <person name="Wieme A.D."/>
            <person name="De Vuyst L."/>
            <person name="Vandamme P."/>
        </authorList>
    </citation>
    <scope>NUCLEOTIDE SEQUENCE [LARGE SCALE GENOMIC DNA]</scope>
    <source>
        <strain evidence="7 8">LMG 1637</strain>
    </source>
</reference>
<dbReference type="CDD" id="cd06261">
    <property type="entry name" value="TM_PBP2"/>
    <property type="match status" value="2"/>
</dbReference>
<comment type="similarity">
    <text evidence="5">Belongs to the binding-protein-dependent transport system permease family.</text>
</comment>
<feature type="transmembrane region" description="Helical" evidence="5">
    <location>
        <begin position="375"/>
        <end position="399"/>
    </location>
</feature>
<dbReference type="Pfam" id="PF00528">
    <property type="entry name" value="BPD_transp_1"/>
    <property type="match status" value="2"/>
</dbReference>
<keyword evidence="8" id="KW-1185">Reference proteome</keyword>
<feature type="transmembrane region" description="Helical" evidence="5">
    <location>
        <begin position="420"/>
        <end position="438"/>
    </location>
</feature>
<evidence type="ECO:0000259" key="6">
    <source>
        <dbReference type="PROSITE" id="PS50928"/>
    </source>
</evidence>
<keyword evidence="5" id="KW-0813">Transport</keyword>
<dbReference type="SUPFAM" id="SSF161098">
    <property type="entry name" value="MetI-like"/>
    <property type="match status" value="2"/>
</dbReference>
<sequence length="585" mass="62986">MSASASLSSDRYSADEASLRVGVRRFVGMRALICVLCFEMLAGVAVHLLTGEDTISGRQTVLLSLPGLPDCALHTALRMATVLVLSVMFSVFCAIVTDRRERFRENILSFLDESRAVPVCGFLVFAAPLFSMLVPGHGIAGECLTGAAVFPVLAGPMTAALLRSGGRGSGELDLVARGFRLTGWQRFWRLDMPVAIPVLVKGAVEAMPFAWLALLWVEIFVWQRAAFVAPGLGACVAAAAATGIVWPVVLAALIMMLIVIGYDWLVFRPLLSWSARFQIEGDGAGLSGLPSEPPVLRFLRRAPVVGRLGEAALYAVRRLGTLRLGRAPVAVPSSETAGRPYLAETVALAGLCATTLAVCWQPLIFHIGPDEVVRVAALGFATLLRVLLMVLLASVIWLFPGMWLGRRRAEAAECVSLMRLLAVFPTVMLFPLMAGLITGLRLSSGFWLMPLVMIGPQWFLAAKLTGGVATFPRGLFEAARAYDIRGWLWWRSVVLPGIGRGWLAGARMAFFGAWNLAIAAEFVRWGDVRLISAGLGAYIAEAMEAGDSVRAAFGVTVMTAFAALLSALVWEPLAAWVRRRTMGAE</sequence>
<dbReference type="PANTHER" id="PTHR42744:SF1">
    <property type="entry name" value="BINDING-PROTEIN-DEPENDENT TRANSPORT SYSTEMS INNER MEMBRANE COMPONENT"/>
    <property type="match status" value="1"/>
</dbReference>
<organism evidence="7 8">
    <name type="scientific">Acetobacter fallax</name>
    <dbReference type="NCBI Taxonomy" id="1737473"/>
    <lineage>
        <taxon>Bacteria</taxon>
        <taxon>Pseudomonadati</taxon>
        <taxon>Pseudomonadota</taxon>
        <taxon>Alphaproteobacteria</taxon>
        <taxon>Acetobacterales</taxon>
        <taxon>Acetobacteraceae</taxon>
        <taxon>Acetobacter</taxon>
    </lineage>
</organism>
<evidence type="ECO:0000256" key="4">
    <source>
        <dbReference type="ARBA" id="ARBA00023136"/>
    </source>
</evidence>
<feature type="transmembrane region" description="Helical" evidence="5">
    <location>
        <begin position="244"/>
        <end position="267"/>
    </location>
</feature>